<dbReference type="Pfam" id="PF02463">
    <property type="entry name" value="SMC_N"/>
    <property type="match status" value="1"/>
</dbReference>
<accession>G7UTX2</accession>
<dbReference type="AlphaFoldDB" id="G7UTX2"/>
<dbReference type="Gene3D" id="3.40.50.300">
    <property type="entry name" value="P-loop containing nucleotide triphosphate hydrolases"/>
    <property type="match status" value="2"/>
</dbReference>
<dbReference type="GO" id="GO:0006260">
    <property type="term" value="P:DNA replication"/>
    <property type="evidence" value="ECO:0007669"/>
    <property type="project" value="UniProtKB-UniRule"/>
</dbReference>
<dbReference type="InterPro" id="IPR010935">
    <property type="entry name" value="SMC_hinge"/>
</dbReference>
<name>G7UTX2_PSEUP</name>
<dbReference type="InterPro" id="IPR027417">
    <property type="entry name" value="P-loop_NTPase"/>
</dbReference>
<evidence type="ECO:0000313" key="9">
    <source>
        <dbReference type="Proteomes" id="UP000005870"/>
    </source>
</evidence>
<dbReference type="HAMAP" id="MF_01894">
    <property type="entry name" value="Smc_prok"/>
    <property type="match status" value="1"/>
</dbReference>
<comment type="subunit">
    <text evidence="6">Homodimer.</text>
</comment>
<protein>
    <recommendedName>
        <fullName evidence="6">Chromosome partition protein Smc</fullName>
    </recommendedName>
</protein>
<dbReference type="Proteomes" id="UP000005870">
    <property type="component" value="Chromosome"/>
</dbReference>
<evidence type="ECO:0000313" key="8">
    <source>
        <dbReference type="EMBL" id="AER56225.1"/>
    </source>
</evidence>
<dbReference type="GO" id="GO:0030261">
    <property type="term" value="P:chromosome condensation"/>
    <property type="evidence" value="ECO:0007669"/>
    <property type="project" value="InterPro"/>
</dbReference>
<feature type="coiled-coil region" evidence="6">
    <location>
        <begin position="719"/>
        <end position="830"/>
    </location>
</feature>
<evidence type="ECO:0000256" key="4">
    <source>
        <dbReference type="ARBA" id="ARBA00023054"/>
    </source>
</evidence>
<evidence type="ECO:0000256" key="1">
    <source>
        <dbReference type="ARBA" id="ARBA00022490"/>
    </source>
</evidence>
<comment type="domain">
    <text evidence="6">Contains large globular domains required for ATP hydrolysis at each terminus and a third globular domain forming a flexible hinge near the middle of the molecule. These domains are separated by coiled-coil structures.</text>
</comment>
<comment type="subcellular location">
    <subcellularLocation>
        <location evidence="6">Cytoplasm</location>
    </subcellularLocation>
</comment>
<keyword evidence="3 6" id="KW-0067">ATP-binding</keyword>
<evidence type="ECO:0000259" key="7">
    <source>
        <dbReference type="SMART" id="SM00968"/>
    </source>
</evidence>
<dbReference type="SUPFAM" id="SSF75553">
    <property type="entry name" value="Smc hinge domain"/>
    <property type="match status" value="1"/>
</dbReference>
<dbReference type="PIRSF" id="PIRSF005719">
    <property type="entry name" value="SMC"/>
    <property type="match status" value="1"/>
</dbReference>
<dbReference type="SUPFAM" id="SSF52540">
    <property type="entry name" value="P-loop containing nucleoside triphosphate hydrolases"/>
    <property type="match status" value="1"/>
</dbReference>
<dbReference type="InterPro" id="IPR011890">
    <property type="entry name" value="SMC_prok"/>
</dbReference>
<feature type="coiled-coil region" evidence="6">
    <location>
        <begin position="656"/>
        <end position="690"/>
    </location>
</feature>
<feature type="coiled-coil region" evidence="6">
    <location>
        <begin position="984"/>
        <end position="1011"/>
    </location>
</feature>
<evidence type="ECO:0000256" key="2">
    <source>
        <dbReference type="ARBA" id="ARBA00022741"/>
    </source>
</evidence>
<keyword evidence="2 6" id="KW-0547">Nucleotide-binding</keyword>
<feature type="domain" description="SMC hinge" evidence="7">
    <location>
        <begin position="524"/>
        <end position="622"/>
    </location>
</feature>
<dbReference type="HOGENOM" id="CLU_001042_2_2_6"/>
<keyword evidence="9" id="KW-1185">Reference proteome</keyword>
<dbReference type="InterPro" id="IPR024704">
    <property type="entry name" value="SMC"/>
</dbReference>
<dbReference type="CDD" id="cd03278">
    <property type="entry name" value="ABC_SMC_barmotin"/>
    <property type="match status" value="2"/>
</dbReference>
<dbReference type="EMBL" id="CP003093">
    <property type="protein sequence ID" value="AER56225.1"/>
    <property type="molecule type" value="Genomic_DNA"/>
</dbReference>
<dbReference type="SMART" id="SM00968">
    <property type="entry name" value="SMC_hinge"/>
    <property type="match status" value="1"/>
</dbReference>
<dbReference type="InterPro" id="IPR036277">
    <property type="entry name" value="SMC_hinge_sf"/>
</dbReference>
<dbReference type="GO" id="GO:0005737">
    <property type="term" value="C:cytoplasm"/>
    <property type="evidence" value="ECO:0007669"/>
    <property type="project" value="UniProtKB-SubCell"/>
</dbReference>
<evidence type="ECO:0000256" key="6">
    <source>
        <dbReference type="HAMAP-Rule" id="MF_01894"/>
    </source>
</evidence>
<dbReference type="GO" id="GO:0003677">
    <property type="term" value="F:DNA binding"/>
    <property type="evidence" value="ECO:0007669"/>
    <property type="project" value="UniProtKB-UniRule"/>
</dbReference>
<keyword evidence="1 6" id="KW-0963">Cytoplasm</keyword>
<reference evidence="8 9" key="1">
    <citation type="journal article" date="2012" name="J. Bacteriol.">
        <title>Complete Genome Sequence of the BTEX-Degrading Bacterium Pseudoxanthomonas spadix BD-a59.</title>
        <authorList>
            <person name="Lee S.H."/>
            <person name="Jin H.M."/>
            <person name="Lee H.J."/>
            <person name="Kim J.M."/>
            <person name="Jeon C.O."/>
        </authorList>
    </citation>
    <scope>NUCLEOTIDE SEQUENCE [LARGE SCALE GENOMIC DNA]</scope>
    <source>
        <strain evidence="8 9">BD-a59</strain>
    </source>
</reference>
<organism evidence="8 9">
    <name type="scientific">Pseudoxanthomonas spadix (strain BD-a59)</name>
    <dbReference type="NCBI Taxonomy" id="1045855"/>
    <lineage>
        <taxon>Bacteria</taxon>
        <taxon>Pseudomonadati</taxon>
        <taxon>Pseudomonadota</taxon>
        <taxon>Gammaproteobacteria</taxon>
        <taxon>Lysobacterales</taxon>
        <taxon>Lysobacteraceae</taxon>
        <taxon>Pseudoxanthomonas</taxon>
    </lineage>
</organism>
<evidence type="ECO:0000256" key="5">
    <source>
        <dbReference type="ARBA" id="ARBA00023125"/>
    </source>
</evidence>
<dbReference type="eggNOG" id="COG1196">
    <property type="taxonomic scope" value="Bacteria"/>
</dbReference>
<proteinExistence type="inferred from homology"/>
<dbReference type="InterPro" id="IPR003395">
    <property type="entry name" value="RecF/RecN/SMC_N"/>
</dbReference>
<dbReference type="STRING" id="1045855.DSC_07870"/>
<keyword evidence="5 6" id="KW-0238">DNA-binding</keyword>
<dbReference type="GO" id="GO:0016887">
    <property type="term" value="F:ATP hydrolysis activity"/>
    <property type="evidence" value="ECO:0007669"/>
    <property type="project" value="InterPro"/>
</dbReference>
<keyword evidence="4 6" id="KW-0175">Coiled coil</keyword>
<sequence length="1170" mass="128818">MPRMRLSTIKLSGFKSFVDPTTLHLPTNMTGVVGPNGCGKSNIIDAVRWVMGESSASRLRGDSLTDVIFSGSSARKPVSQATVELIFDNSDHTISGELAAFNEISVKRTVSRDGQSNYSLNGTRCRRRDITDLFLGTGLGPRSYSIIEQGMISQIIEARPEDLRVYLEEAAGISKYKERRKETETRIRHTRENLERLTDLREEVDKQLEHLRRQARQAEQYQALQEERRIKDAQWKALEYRGLDHALGGLREGLAVEETRLQQLIAEQRQAEARIEAERVRRDQAAQALAIAQADVYQVGSTLARIEQQIQHQRDLASRLAKAQAEAQAQLAELGSHIEGDSARLTVLRQAVDQAEPQLEQLREEDLMRQDALREAEARLAHWQSRWDAHNRATAESSRAGEVERTRVDYLDRQTLEADRRRQALKAERATLDLDALAAAYQALFEEHQTKLAALEELNQVLAQRKQAVDGFSEQQRTLQTELAEVRKTAQAARGRLSSLETLQQAALGQEQGAAVAWLKARGLDSARRVGEALSVEAGWENAVEGALGRLIEGVLVQSPETLVEALAELGEGRIALVSAEAGAETFAPTSLAAKVQGPLAVRRLLARLHAAEDLAAARALQPQLPAGDAVITRAGERLGQGWVHVQRSGAAKQGALLRERQIQALREQIDTLQAREAQVEQALAGLRAQALAGEQAREEAQRSLYAAHRLVSELGGQLQAQQGRLEAARTRIERIDGELAQLVQTLEEARDQAAEARLRLEDAITRMADQEDARLQLEAERRALTAARDAAREAARATGEASHALALTLESQRAQIASLTQALERMGGQRGQLDARLGQITAQLSEGDDPIIALESERENALHERVRTERVLAQARAMLDGIDHRLRQDEQTRQQRDQQALAQREAIAQRRLDQQALVLKAEQLSSAVEQAGFVLQAVLETLPDAADAAEWEAAVQQIEGRMRRLEPVNLAAIQEYGEASTRSEYLQAQNADLSAALDTLEEAIGKIDRETRGRFKDTFDKVNAGVQELYPRLFGGGHAYLELTGEDLLDTGVTIMARPPGKRVSSISLLSGGEKAMTAVALVFAIFQLNPAPFCLLDEVDAPLDEANVGRLAALVKEMSQKVQFLFVSHNKATMEAANQLAGVTMREPGVSRLVSVDLAEASRLAGAG</sequence>
<feature type="coiled-coil region" evidence="6">
    <location>
        <begin position="254"/>
        <end position="365"/>
    </location>
</feature>
<dbReference type="GO" id="GO:0005524">
    <property type="term" value="F:ATP binding"/>
    <property type="evidence" value="ECO:0007669"/>
    <property type="project" value="UniProtKB-UniRule"/>
</dbReference>
<evidence type="ECO:0000256" key="3">
    <source>
        <dbReference type="ARBA" id="ARBA00022840"/>
    </source>
</evidence>
<dbReference type="NCBIfam" id="TIGR02168">
    <property type="entry name" value="SMC_prok_B"/>
    <property type="match status" value="1"/>
</dbReference>
<dbReference type="GO" id="GO:0007059">
    <property type="term" value="P:chromosome segregation"/>
    <property type="evidence" value="ECO:0007669"/>
    <property type="project" value="UniProtKB-UniRule"/>
</dbReference>
<dbReference type="Pfam" id="PF06470">
    <property type="entry name" value="SMC_hinge"/>
    <property type="match status" value="1"/>
</dbReference>
<feature type="coiled-coil region" evidence="6">
    <location>
        <begin position="438"/>
        <end position="503"/>
    </location>
</feature>
<dbReference type="GO" id="GO:0007062">
    <property type="term" value="P:sister chromatid cohesion"/>
    <property type="evidence" value="ECO:0007669"/>
    <property type="project" value="InterPro"/>
</dbReference>
<dbReference type="PANTHER" id="PTHR43977">
    <property type="entry name" value="STRUCTURAL MAINTENANCE OF CHROMOSOMES PROTEIN 3"/>
    <property type="match status" value="1"/>
</dbReference>
<gene>
    <name evidence="6" type="primary">smc</name>
    <name evidence="8" type="ordered locus">DSC_07870</name>
</gene>
<feature type="binding site" evidence="6">
    <location>
        <begin position="35"/>
        <end position="42"/>
    </location>
    <ligand>
        <name>ATP</name>
        <dbReference type="ChEBI" id="CHEBI:30616"/>
    </ligand>
</feature>
<dbReference type="GO" id="GO:0005694">
    <property type="term" value="C:chromosome"/>
    <property type="evidence" value="ECO:0007669"/>
    <property type="project" value="InterPro"/>
</dbReference>
<dbReference type="KEGG" id="psd:DSC_07870"/>
<comment type="similarity">
    <text evidence="6">Belongs to the SMC family.</text>
</comment>
<comment type="function">
    <text evidence="6">Required for chromosome condensation and partitioning.</text>
</comment>
<feature type="coiled-coil region" evidence="6">
    <location>
        <begin position="173"/>
        <end position="228"/>
    </location>
</feature>